<comment type="caution">
    <text evidence="8">The sequence shown here is derived from an EMBL/GenBank/DDBJ whole genome shotgun (WGS) entry which is preliminary data.</text>
</comment>
<evidence type="ECO:0000256" key="6">
    <source>
        <dbReference type="RuleBase" id="RU364082"/>
    </source>
</evidence>
<feature type="domain" description="RmlD-like substrate binding" evidence="7">
    <location>
        <begin position="8"/>
        <end position="293"/>
    </location>
</feature>
<accession>A0ABP7PR73</accession>
<name>A0ABP7PR73_9GAMM</name>
<dbReference type="EC" id="1.1.1.133" evidence="3 6"/>
<comment type="catalytic activity">
    <reaction evidence="5 6">
        <text>dTDP-beta-L-rhamnose + NADP(+) = dTDP-4-dehydro-beta-L-rhamnose + NADPH + H(+)</text>
        <dbReference type="Rhea" id="RHEA:21796"/>
        <dbReference type="ChEBI" id="CHEBI:15378"/>
        <dbReference type="ChEBI" id="CHEBI:57510"/>
        <dbReference type="ChEBI" id="CHEBI:57783"/>
        <dbReference type="ChEBI" id="CHEBI:58349"/>
        <dbReference type="ChEBI" id="CHEBI:62830"/>
        <dbReference type="EC" id="1.1.1.133"/>
    </reaction>
</comment>
<evidence type="ECO:0000259" key="7">
    <source>
        <dbReference type="Pfam" id="PF04321"/>
    </source>
</evidence>
<evidence type="ECO:0000256" key="4">
    <source>
        <dbReference type="ARBA" id="ARBA00017099"/>
    </source>
</evidence>
<evidence type="ECO:0000256" key="5">
    <source>
        <dbReference type="ARBA" id="ARBA00048200"/>
    </source>
</evidence>
<dbReference type="Proteomes" id="UP001501337">
    <property type="component" value="Unassembled WGS sequence"/>
</dbReference>
<comment type="similarity">
    <text evidence="2 6">Belongs to the dTDP-4-dehydrorhamnose reductase family.</text>
</comment>
<evidence type="ECO:0000313" key="9">
    <source>
        <dbReference type="Proteomes" id="UP001501337"/>
    </source>
</evidence>
<dbReference type="SUPFAM" id="SSF51735">
    <property type="entry name" value="NAD(P)-binding Rossmann-fold domains"/>
    <property type="match status" value="1"/>
</dbReference>
<keyword evidence="9" id="KW-1185">Reference proteome</keyword>
<dbReference type="EMBL" id="BAABBO010000012">
    <property type="protein sequence ID" value="GAA3969541.1"/>
    <property type="molecule type" value="Genomic_DNA"/>
</dbReference>
<dbReference type="InterPro" id="IPR005913">
    <property type="entry name" value="dTDP_dehydrorham_reduct"/>
</dbReference>
<evidence type="ECO:0000256" key="3">
    <source>
        <dbReference type="ARBA" id="ARBA00012929"/>
    </source>
</evidence>
<dbReference type="InterPro" id="IPR036291">
    <property type="entry name" value="NAD(P)-bd_dom_sf"/>
</dbReference>
<dbReference type="InterPro" id="IPR029903">
    <property type="entry name" value="RmlD-like-bd"/>
</dbReference>
<dbReference type="PANTHER" id="PTHR10491">
    <property type="entry name" value="DTDP-4-DEHYDRORHAMNOSE REDUCTASE"/>
    <property type="match status" value="1"/>
</dbReference>
<keyword evidence="6" id="KW-0560">Oxidoreductase</keyword>
<keyword evidence="6" id="KW-0521">NADP</keyword>
<dbReference type="Gene3D" id="3.40.50.720">
    <property type="entry name" value="NAD(P)-binding Rossmann-like Domain"/>
    <property type="match status" value="1"/>
</dbReference>
<comment type="pathway">
    <text evidence="1 6">Carbohydrate biosynthesis; dTDP-L-rhamnose biosynthesis.</text>
</comment>
<evidence type="ECO:0000256" key="2">
    <source>
        <dbReference type="ARBA" id="ARBA00010944"/>
    </source>
</evidence>
<evidence type="ECO:0000256" key="1">
    <source>
        <dbReference type="ARBA" id="ARBA00004781"/>
    </source>
</evidence>
<evidence type="ECO:0000313" key="8">
    <source>
        <dbReference type="EMBL" id="GAA3969541.1"/>
    </source>
</evidence>
<dbReference type="Gene3D" id="3.90.25.10">
    <property type="entry name" value="UDP-galactose 4-epimerase, domain 1"/>
    <property type="match status" value="1"/>
</dbReference>
<proteinExistence type="inferred from homology"/>
<comment type="cofactor">
    <cofactor evidence="6">
        <name>Mg(2+)</name>
        <dbReference type="ChEBI" id="CHEBI:18420"/>
    </cofactor>
    <text evidence="6">Binds 1 Mg(2+) ion per monomer.</text>
</comment>
<comment type="function">
    <text evidence="6">Catalyzes the reduction of dTDP-6-deoxy-L-lyxo-4-hexulose to yield dTDP-L-rhamnose.</text>
</comment>
<reference evidence="9" key="1">
    <citation type="journal article" date="2019" name="Int. J. Syst. Evol. Microbiol.">
        <title>The Global Catalogue of Microorganisms (GCM) 10K type strain sequencing project: providing services to taxonomists for standard genome sequencing and annotation.</title>
        <authorList>
            <consortium name="The Broad Institute Genomics Platform"/>
            <consortium name="The Broad Institute Genome Sequencing Center for Infectious Disease"/>
            <person name="Wu L."/>
            <person name="Ma J."/>
        </authorList>
    </citation>
    <scope>NUCLEOTIDE SEQUENCE [LARGE SCALE GENOMIC DNA]</scope>
    <source>
        <strain evidence="9">JCM 17555</strain>
    </source>
</reference>
<sequence>MGTRLTTVYVIGSESPQGRSLLSLLKNQVGIQSIGIEGGIFTRSSEASEERLRQFRQPDLIIHCHDLHHLDQTESNPAAAWRHNVDSISAVSKYAESFNIPVILSSSNLVFDGRRDKPYLPSHPTKPVTEFGKTKWASEELLRERMPKHIILRSGWLLENDPAGWLQSIVTRALEGQPIAVSDEVQLAPTATDDLSRVMLAVLKQLTCGIDVWGVYHYSGLDTVSYAELVDTILDILSGYQQVNPVIEQASESQLIRSTLLPMNGTLNCLKLRNTFGIKQLSWKRFLPGLVEDCYDNWVESNADIGRSACPIG</sequence>
<gene>
    <name evidence="8" type="ORF">GCM10022278_29110</name>
</gene>
<protein>
    <recommendedName>
        <fullName evidence="4 6">dTDP-4-dehydrorhamnose reductase</fullName>
        <ecNumber evidence="3 6">1.1.1.133</ecNumber>
    </recommendedName>
</protein>
<dbReference type="PANTHER" id="PTHR10491:SF4">
    <property type="entry name" value="METHIONINE ADENOSYLTRANSFERASE 2 SUBUNIT BETA"/>
    <property type="match status" value="1"/>
</dbReference>
<organism evidence="8 9">
    <name type="scientific">Allohahella marinimesophila</name>
    <dbReference type="NCBI Taxonomy" id="1054972"/>
    <lineage>
        <taxon>Bacteria</taxon>
        <taxon>Pseudomonadati</taxon>
        <taxon>Pseudomonadota</taxon>
        <taxon>Gammaproteobacteria</taxon>
        <taxon>Oceanospirillales</taxon>
        <taxon>Hahellaceae</taxon>
        <taxon>Allohahella</taxon>
    </lineage>
</organism>
<dbReference type="Pfam" id="PF04321">
    <property type="entry name" value="RmlD_sub_bind"/>
    <property type="match status" value="1"/>
</dbReference>